<gene>
    <name evidence="3" type="ORF">ACFQ4P_01050</name>
</gene>
<evidence type="ECO:0000256" key="2">
    <source>
        <dbReference type="SAM" id="Phobius"/>
    </source>
</evidence>
<organism evidence="3 4">
    <name type="scientific">Lacticaseibacillus mingshuiensis</name>
    <dbReference type="NCBI Taxonomy" id="2799574"/>
    <lineage>
        <taxon>Bacteria</taxon>
        <taxon>Bacillati</taxon>
        <taxon>Bacillota</taxon>
        <taxon>Bacilli</taxon>
        <taxon>Lactobacillales</taxon>
        <taxon>Lactobacillaceae</taxon>
        <taxon>Lacticaseibacillus</taxon>
    </lineage>
</organism>
<keyword evidence="2" id="KW-1133">Transmembrane helix</keyword>
<dbReference type="EMBL" id="JBHTOC010000001">
    <property type="protein sequence ID" value="MFD1428834.1"/>
    <property type="molecule type" value="Genomic_DNA"/>
</dbReference>
<evidence type="ECO:0000313" key="4">
    <source>
        <dbReference type="Proteomes" id="UP001597196"/>
    </source>
</evidence>
<feature type="compositionally biased region" description="Low complexity" evidence="1">
    <location>
        <begin position="12"/>
        <end position="26"/>
    </location>
</feature>
<evidence type="ECO:0000313" key="3">
    <source>
        <dbReference type="EMBL" id="MFD1428834.1"/>
    </source>
</evidence>
<evidence type="ECO:0000256" key="1">
    <source>
        <dbReference type="SAM" id="MobiDB-lite"/>
    </source>
</evidence>
<sequence>MEETRQTRKQNKSQAAKQNKKQNATQPAGTGAGKPARRPGGWWKWLALVLIGLILGSAIWFTVRVAAPYETPTSQTTTAKTATQSEPAFTVDLTKRQVNSIISYYLKDYLKSSTIKYTLTVGDHAVLAGNFKFFGATVKFSLLFDPLVKANGDVELKARQLNVGSLSVPVEYVLGYVGRTYKLPKWVSLNNKKETVVLELSKFEMASGMKIKANKLDLTHDAIEFAVYLPAKK</sequence>
<keyword evidence="2" id="KW-0472">Membrane</keyword>
<comment type="caution">
    <text evidence="3">The sequence shown here is derived from an EMBL/GenBank/DDBJ whole genome shotgun (WGS) entry which is preliminary data.</text>
</comment>
<protein>
    <submittedName>
        <fullName evidence="3">YpmS family protein</fullName>
    </submittedName>
</protein>
<dbReference type="Proteomes" id="UP001597196">
    <property type="component" value="Unassembled WGS sequence"/>
</dbReference>
<dbReference type="InterPro" id="IPR018672">
    <property type="entry name" value="DUF2140"/>
</dbReference>
<keyword evidence="4" id="KW-1185">Reference proteome</keyword>
<feature type="region of interest" description="Disordered" evidence="1">
    <location>
        <begin position="1"/>
        <end position="37"/>
    </location>
</feature>
<keyword evidence="2" id="KW-0812">Transmembrane</keyword>
<reference evidence="4" key="1">
    <citation type="journal article" date="2019" name="Int. J. Syst. Evol. Microbiol.">
        <title>The Global Catalogue of Microorganisms (GCM) 10K type strain sequencing project: providing services to taxonomists for standard genome sequencing and annotation.</title>
        <authorList>
            <consortium name="The Broad Institute Genomics Platform"/>
            <consortium name="The Broad Institute Genome Sequencing Center for Infectious Disease"/>
            <person name="Wu L."/>
            <person name="Ma J."/>
        </authorList>
    </citation>
    <scope>NUCLEOTIDE SEQUENCE [LARGE SCALE GENOMIC DNA]</scope>
    <source>
        <strain evidence="4">CCM 8980</strain>
    </source>
</reference>
<accession>A0ABW4CDG1</accession>
<dbReference type="RefSeq" id="WP_203625888.1">
    <property type="nucleotide sequence ID" value="NZ_BOLQ01000001.1"/>
</dbReference>
<feature type="transmembrane region" description="Helical" evidence="2">
    <location>
        <begin position="42"/>
        <end position="63"/>
    </location>
</feature>
<proteinExistence type="predicted"/>
<name>A0ABW4CDG1_9LACO</name>
<dbReference type="Pfam" id="PF09911">
    <property type="entry name" value="DUF2140"/>
    <property type="match status" value="1"/>
</dbReference>